<comment type="caution">
    <text evidence="2">The sequence shown here is derived from an EMBL/GenBank/DDBJ whole genome shotgun (WGS) entry which is preliminary data.</text>
</comment>
<evidence type="ECO:0000313" key="2">
    <source>
        <dbReference type="EMBL" id="KJF17930.1"/>
    </source>
</evidence>
<keyword evidence="1" id="KW-0472">Membrane</keyword>
<keyword evidence="1" id="KW-0812">Transmembrane</keyword>
<name>A0A0D8HJ08_9ACTN</name>
<dbReference type="Pfam" id="PF19607">
    <property type="entry name" value="DUF6112"/>
    <property type="match status" value="1"/>
</dbReference>
<reference evidence="2 3" key="1">
    <citation type="submission" date="2015-01" db="EMBL/GenBank/DDBJ databases">
        <title>Draft genome of the acidophilic iron oxidizer Acidithrix ferrooxidans strain Py-F3.</title>
        <authorList>
            <person name="Poehlein A."/>
            <person name="Eisen S."/>
            <person name="Schloemann M."/>
            <person name="Johnson B.D."/>
            <person name="Daniel R."/>
            <person name="Muehling M."/>
        </authorList>
    </citation>
    <scope>NUCLEOTIDE SEQUENCE [LARGE SCALE GENOMIC DNA]</scope>
    <source>
        <strain evidence="2 3">Py-F3</strain>
    </source>
</reference>
<protein>
    <submittedName>
        <fullName evidence="2">Uncharacterized protein</fullName>
    </submittedName>
</protein>
<keyword evidence="1" id="KW-1133">Transmembrane helix</keyword>
<dbReference type="Proteomes" id="UP000032360">
    <property type="component" value="Unassembled WGS sequence"/>
</dbReference>
<sequence>MRELLRTSIALVADVSITPSISSLPGSAALQSIANGIAAWALVLSLVGLLVGAAMWALGAHAGNYQQTYSGKKTLGTSAAAAVVVGAAPALINFFFHLGQGVH</sequence>
<feature type="transmembrane region" description="Helical" evidence="1">
    <location>
        <begin position="79"/>
        <end position="98"/>
    </location>
</feature>
<keyword evidence="3" id="KW-1185">Reference proteome</keyword>
<gene>
    <name evidence="2" type="ORF">AXFE_12150</name>
</gene>
<dbReference type="OrthoDB" id="3873029at2"/>
<feature type="transmembrane region" description="Helical" evidence="1">
    <location>
        <begin position="37"/>
        <end position="58"/>
    </location>
</feature>
<organism evidence="2 3">
    <name type="scientific">Acidithrix ferrooxidans</name>
    <dbReference type="NCBI Taxonomy" id="1280514"/>
    <lineage>
        <taxon>Bacteria</taxon>
        <taxon>Bacillati</taxon>
        <taxon>Actinomycetota</taxon>
        <taxon>Acidimicrobiia</taxon>
        <taxon>Acidimicrobiales</taxon>
        <taxon>Acidimicrobiaceae</taxon>
        <taxon>Acidithrix</taxon>
    </lineage>
</organism>
<evidence type="ECO:0000313" key="3">
    <source>
        <dbReference type="Proteomes" id="UP000032360"/>
    </source>
</evidence>
<evidence type="ECO:0000256" key="1">
    <source>
        <dbReference type="SAM" id="Phobius"/>
    </source>
</evidence>
<proteinExistence type="predicted"/>
<dbReference type="EMBL" id="JXYS01000027">
    <property type="protein sequence ID" value="KJF17930.1"/>
    <property type="molecule type" value="Genomic_DNA"/>
</dbReference>
<dbReference type="STRING" id="1280514.AXFE_12150"/>
<dbReference type="AlphaFoldDB" id="A0A0D8HJ08"/>
<dbReference type="RefSeq" id="WP_052604977.1">
    <property type="nucleotide sequence ID" value="NZ_JXYS01000027.1"/>
</dbReference>
<dbReference type="InterPro" id="IPR046094">
    <property type="entry name" value="DUF6112"/>
</dbReference>
<accession>A0A0D8HJ08</accession>